<evidence type="ECO:0000313" key="3">
    <source>
        <dbReference type="EMBL" id="VTR94159.1"/>
    </source>
</evidence>
<dbReference type="InterPro" id="IPR052967">
    <property type="entry name" value="Stress_Response_Assoc"/>
</dbReference>
<reference evidence="3 4" key="1">
    <citation type="submission" date="2019-05" db="EMBL/GenBank/DDBJ databases">
        <authorList>
            <consortium name="Science for Life Laboratories"/>
        </authorList>
    </citation>
    <scope>NUCLEOTIDE SEQUENCE [LARGE SCALE GENOMIC DNA]</scope>
    <source>
        <strain evidence="3">Soil9</strain>
    </source>
</reference>
<sequence>MVERRPASDKRVGNAKIKAEEIRIPTKEERVHVTKETVLKEEVSVGKRKVHDTETVTGDVQEEELVVESEGGAKVRQSSKNGKK</sequence>
<organism evidence="3 4">
    <name type="scientific">Gemmata massiliana</name>
    <dbReference type="NCBI Taxonomy" id="1210884"/>
    <lineage>
        <taxon>Bacteria</taxon>
        <taxon>Pseudomonadati</taxon>
        <taxon>Planctomycetota</taxon>
        <taxon>Planctomycetia</taxon>
        <taxon>Gemmatales</taxon>
        <taxon>Gemmataceae</taxon>
        <taxon>Gemmata</taxon>
    </lineage>
</organism>
<dbReference type="KEGG" id="gms:SOIL9_35550"/>
<proteinExistence type="predicted"/>
<dbReference type="InterPro" id="IPR019060">
    <property type="entry name" value="DUF2382"/>
</dbReference>
<evidence type="ECO:0000256" key="1">
    <source>
        <dbReference type="SAM" id="MobiDB-lite"/>
    </source>
</evidence>
<dbReference type="PANTHER" id="PTHR38463">
    <property type="entry name" value="STRESS RESPONSE PROTEIN YSNF"/>
    <property type="match status" value="1"/>
</dbReference>
<protein>
    <recommendedName>
        <fullName evidence="2">DUF2382 domain-containing protein</fullName>
    </recommendedName>
</protein>
<dbReference type="Proteomes" id="UP000464178">
    <property type="component" value="Chromosome"/>
</dbReference>
<feature type="domain" description="DUF2382" evidence="2">
    <location>
        <begin position="2"/>
        <end position="67"/>
    </location>
</feature>
<dbReference type="AlphaFoldDB" id="A0A6P2CZ47"/>
<dbReference type="PANTHER" id="PTHR38463:SF1">
    <property type="entry name" value="STRESS RESPONSE PROTEIN YSNF"/>
    <property type="match status" value="1"/>
</dbReference>
<dbReference type="Pfam" id="PF09557">
    <property type="entry name" value="DUF2382"/>
    <property type="match status" value="1"/>
</dbReference>
<evidence type="ECO:0000313" key="4">
    <source>
        <dbReference type="Proteomes" id="UP000464178"/>
    </source>
</evidence>
<evidence type="ECO:0000259" key="2">
    <source>
        <dbReference type="Pfam" id="PF09557"/>
    </source>
</evidence>
<dbReference type="EMBL" id="LR593886">
    <property type="protein sequence ID" value="VTR94159.1"/>
    <property type="molecule type" value="Genomic_DNA"/>
</dbReference>
<keyword evidence="4" id="KW-1185">Reference proteome</keyword>
<dbReference type="NCBIfam" id="TIGR02271">
    <property type="entry name" value="YsnF/AvaK domain"/>
    <property type="match status" value="1"/>
</dbReference>
<accession>A0A6P2CZ47</accession>
<name>A0A6P2CZ47_9BACT</name>
<gene>
    <name evidence="3" type="ORF">SOIL9_35550</name>
</gene>
<feature type="region of interest" description="Disordered" evidence="1">
    <location>
        <begin position="54"/>
        <end position="84"/>
    </location>
</feature>